<name>A0A0C2JI92_9ACTN</name>
<dbReference type="EMBL" id="JROO01000021">
    <property type="protein sequence ID" value="KIH98620.1"/>
    <property type="molecule type" value="Genomic_DNA"/>
</dbReference>
<evidence type="ECO:0000259" key="2">
    <source>
        <dbReference type="Pfam" id="PF01471"/>
    </source>
</evidence>
<dbReference type="Pfam" id="PF01471">
    <property type="entry name" value="PG_binding_1"/>
    <property type="match status" value="2"/>
</dbReference>
<accession>A0A0C2JI92</accession>
<feature type="domain" description="Peptidoglycan binding-like" evidence="2">
    <location>
        <begin position="131"/>
        <end position="194"/>
    </location>
</feature>
<keyword evidence="4" id="KW-1185">Reference proteome</keyword>
<protein>
    <recommendedName>
        <fullName evidence="2">Peptidoglycan binding-like domain-containing protein</fullName>
    </recommendedName>
</protein>
<feature type="signal peptide" evidence="1">
    <location>
        <begin position="1"/>
        <end position="22"/>
    </location>
</feature>
<feature type="domain" description="Peptidoglycan binding-like" evidence="2">
    <location>
        <begin position="64"/>
        <end position="117"/>
    </location>
</feature>
<comment type="caution">
    <text evidence="3">The sequence shown here is derived from an EMBL/GenBank/DDBJ whole genome shotgun (WGS) entry which is preliminary data.</text>
</comment>
<evidence type="ECO:0000256" key="1">
    <source>
        <dbReference type="SAM" id="SignalP"/>
    </source>
</evidence>
<evidence type="ECO:0000313" key="3">
    <source>
        <dbReference type="EMBL" id="KIH98620.1"/>
    </source>
</evidence>
<dbReference type="RefSeq" id="WP_040273238.1">
    <property type="nucleotide sequence ID" value="NZ_JROO01000021.1"/>
</dbReference>
<dbReference type="InterPro" id="IPR036366">
    <property type="entry name" value="PGBDSf"/>
</dbReference>
<reference evidence="4" key="1">
    <citation type="journal article" date="2015" name="Chem. Biol.">
        <title>Structure, bioactivity, and resistance mechanism of streptomonomicin, an unusual lasso Peptide from an understudied halophilic actinomycete.</title>
        <authorList>
            <person name="Metelev M."/>
            <person name="Tietz J.I."/>
            <person name="Melby J.O."/>
            <person name="Blair P.M."/>
            <person name="Zhu L."/>
            <person name="Livnat I."/>
            <person name="Severinov K."/>
            <person name="Mitchell D.A."/>
        </authorList>
    </citation>
    <scope>NUCLEOTIDE SEQUENCE [LARGE SCALE GENOMIC DNA]</scope>
    <source>
        <strain evidence="4">YIM 90003</strain>
    </source>
</reference>
<dbReference type="OrthoDB" id="3680517at2"/>
<evidence type="ECO:0000313" key="4">
    <source>
        <dbReference type="Proteomes" id="UP000031675"/>
    </source>
</evidence>
<dbReference type="SUPFAM" id="SSF47090">
    <property type="entry name" value="PGBD-like"/>
    <property type="match status" value="2"/>
</dbReference>
<gene>
    <name evidence="3" type="ORF">LP52_11690</name>
</gene>
<dbReference type="Gene3D" id="1.10.101.10">
    <property type="entry name" value="PGBD-like superfamily/PGBD"/>
    <property type="match status" value="2"/>
</dbReference>
<dbReference type="InterPro" id="IPR036365">
    <property type="entry name" value="PGBD-like_sf"/>
</dbReference>
<dbReference type="Proteomes" id="UP000031675">
    <property type="component" value="Unassembled WGS sequence"/>
</dbReference>
<organism evidence="3 4">
    <name type="scientific">Streptomonospora alba</name>
    <dbReference type="NCBI Taxonomy" id="183763"/>
    <lineage>
        <taxon>Bacteria</taxon>
        <taxon>Bacillati</taxon>
        <taxon>Actinomycetota</taxon>
        <taxon>Actinomycetes</taxon>
        <taxon>Streptosporangiales</taxon>
        <taxon>Nocardiopsidaceae</taxon>
        <taxon>Streptomonospora</taxon>
    </lineage>
</organism>
<dbReference type="STRING" id="183763.LP52_11690"/>
<proteinExistence type="predicted"/>
<dbReference type="AlphaFoldDB" id="A0A0C2JI92"/>
<dbReference type="InterPro" id="IPR002477">
    <property type="entry name" value="Peptidoglycan-bd-like"/>
</dbReference>
<feature type="chain" id="PRO_5039308708" description="Peptidoglycan binding-like domain-containing protein" evidence="1">
    <location>
        <begin position="23"/>
        <end position="199"/>
    </location>
</feature>
<sequence length="199" mass="20746">MARVTGARRAAAAVASTAVALAAGFAAAPSASADRLNEDQPQLQAEVDALPWDTYTEGDSGHVVRGIQHLLAGAADYDPGDDGFDGVYDAAVTESAVAYQNAQDIPDSGDVDTETWSDLRRWYGEAGPGHNGPKVAAAQSWLVERGHLEESQIDGIYGPNTEAAVRDFQADTCNDAGQCLAVDGWVGPLTFRALVTGGI</sequence>
<keyword evidence="1" id="KW-0732">Signal</keyword>